<dbReference type="AlphaFoldDB" id="A0A9J6BEC0"/>
<gene>
    <name evidence="1" type="ORF">PVAND_016055</name>
</gene>
<dbReference type="Proteomes" id="UP001107558">
    <property type="component" value="Chromosome 4"/>
</dbReference>
<keyword evidence="2" id="KW-1185">Reference proteome</keyword>
<dbReference type="EMBL" id="JADBJN010000004">
    <property type="protein sequence ID" value="KAG5668101.1"/>
    <property type="molecule type" value="Genomic_DNA"/>
</dbReference>
<reference evidence="1" key="1">
    <citation type="submission" date="2021-03" db="EMBL/GenBank/DDBJ databases">
        <title>Chromosome level genome of the anhydrobiotic midge Polypedilum vanderplanki.</title>
        <authorList>
            <person name="Yoshida Y."/>
            <person name="Kikawada T."/>
            <person name="Gusev O."/>
        </authorList>
    </citation>
    <scope>NUCLEOTIDE SEQUENCE</scope>
    <source>
        <strain evidence="1">NIAS01</strain>
        <tissue evidence="1">Whole body or cell culture</tissue>
    </source>
</reference>
<sequence>MEIANLIAVEKFLILLDLLELLMANLILREILLHFAEISGDNKVEIIHPASYVRAGFANEIVKESTNLHIISNCLIATKSREFIVCQKAEDKYEVIRNNPDSDSTLKMIVTSGKEFQLIKQSWIDSIRFEI</sequence>
<accession>A0A9J6BEC0</accession>
<evidence type="ECO:0000313" key="2">
    <source>
        <dbReference type="Proteomes" id="UP001107558"/>
    </source>
</evidence>
<organism evidence="1 2">
    <name type="scientific">Polypedilum vanderplanki</name>
    <name type="common">Sleeping chironomid midge</name>
    <dbReference type="NCBI Taxonomy" id="319348"/>
    <lineage>
        <taxon>Eukaryota</taxon>
        <taxon>Metazoa</taxon>
        <taxon>Ecdysozoa</taxon>
        <taxon>Arthropoda</taxon>
        <taxon>Hexapoda</taxon>
        <taxon>Insecta</taxon>
        <taxon>Pterygota</taxon>
        <taxon>Neoptera</taxon>
        <taxon>Endopterygota</taxon>
        <taxon>Diptera</taxon>
        <taxon>Nematocera</taxon>
        <taxon>Chironomoidea</taxon>
        <taxon>Chironomidae</taxon>
        <taxon>Chironominae</taxon>
        <taxon>Polypedilum</taxon>
        <taxon>Polypedilum</taxon>
    </lineage>
</organism>
<proteinExistence type="predicted"/>
<protein>
    <submittedName>
        <fullName evidence="1">Uncharacterized protein</fullName>
    </submittedName>
</protein>
<name>A0A9J6BEC0_POLVA</name>
<comment type="caution">
    <text evidence="1">The sequence shown here is derived from an EMBL/GenBank/DDBJ whole genome shotgun (WGS) entry which is preliminary data.</text>
</comment>
<evidence type="ECO:0000313" key="1">
    <source>
        <dbReference type="EMBL" id="KAG5668101.1"/>
    </source>
</evidence>